<evidence type="ECO:0000313" key="2">
    <source>
        <dbReference type="EMBL" id="GFU22870.1"/>
    </source>
</evidence>
<feature type="region of interest" description="Disordered" evidence="1">
    <location>
        <begin position="1"/>
        <end position="27"/>
    </location>
</feature>
<proteinExistence type="predicted"/>
<keyword evidence="3" id="KW-1185">Reference proteome</keyword>
<dbReference type="Proteomes" id="UP000887013">
    <property type="component" value="Unassembled WGS sequence"/>
</dbReference>
<gene>
    <name evidence="2" type="ORF">NPIL_68241</name>
</gene>
<reference evidence="2" key="1">
    <citation type="submission" date="2020-08" db="EMBL/GenBank/DDBJ databases">
        <title>Multicomponent nature underlies the extraordinary mechanical properties of spider dragline silk.</title>
        <authorList>
            <person name="Kono N."/>
            <person name="Nakamura H."/>
            <person name="Mori M."/>
            <person name="Yoshida Y."/>
            <person name="Ohtoshi R."/>
            <person name="Malay A.D."/>
            <person name="Moran D.A.P."/>
            <person name="Tomita M."/>
            <person name="Numata K."/>
            <person name="Arakawa K."/>
        </authorList>
    </citation>
    <scope>NUCLEOTIDE SEQUENCE</scope>
</reference>
<dbReference type="OrthoDB" id="6427993at2759"/>
<sequence length="128" mass="14667">MSSKSARRSTDYRHKKRRIYGNQHSKAEALEPVASNVISASSKKLRLDSSRYENNSTDTKGYRLINLDNFLGKISKLLVCCYWGSKAVLKERVSCGLVSEFYSECDSCRTQYTFKSSPDFNILLELYI</sequence>
<evidence type="ECO:0000256" key="1">
    <source>
        <dbReference type="SAM" id="MobiDB-lite"/>
    </source>
</evidence>
<accession>A0A8X6UI55</accession>
<comment type="caution">
    <text evidence="2">The sequence shown here is derived from an EMBL/GenBank/DDBJ whole genome shotgun (WGS) entry which is preliminary data.</text>
</comment>
<evidence type="ECO:0000313" key="3">
    <source>
        <dbReference type="Proteomes" id="UP000887013"/>
    </source>
</evidence>
<name>A0A8X6UI55_NEPPI</name>
<dbReference type="AlphaFoldDB" id="A0A8X6UI55"/>
<organism evidence="2 3">
    <name type="scientific">Nephila pilipes</name>
    <name type="common">Giant wood spider</name>
    <name type="synonym">Nephila maculata</name>
    <dbReference type="NCBI Taxonomy" id="299642"/>
    <lineage>
        <taxon>Eukaryota</taxon>
        <taxon>Metazoa</taxon>
        <taxon>Ecdysozoa</taxon>
        <taxon>Arthropoda</taxon>
        <taxon>Chelicerata</taxon>
        <taxon>Arachnida</taxon>
        <taxon>Araneae</taxon>
        <taxon>Araneomorphae</taxon>
        <taxon>Entelegynae</taxon>
        <taxon>Araneoidea</taxon>
        <taxon>Nephilidae</taxon>
        <taxon>Nephila</taxon>
    </lineage>
</organism>
<protein>
    <submittedName>
        <fullName evidence="2">Uncharacterized protein</fullName>
    </submittedName>
</protein>
<dbReference type="EMBL" id="BMAW01081091">
    <property type="protein sequence ID" value="GFU22870.1"/>
    <property type="molecule type" value="Genomic_DNA"/>
</dbReference>